<reference evidence="1 2" key="1">
    <citation type="submission" date="2017-02" db="EMBL/GenBank/DDBJ databases">
        <authorList>
            <person name="Peterson S.W."/>
        </authorList>
    </citation>
    <scope>NUCLEOTIDE SEQUENCE [LARGE SCALE GENOMIC DNA]</scope>
    <source>
        <strain evidence="1 2">S285</strain>
    </source>
</reference>
<dbReference type="OrthoDB" id="7409377at2"/>
<dbReference type="InterPro" id="IPR021074">
    <property type="entry name" value="Formate_DH_dsu"/>
</dbReference>
<gene>
    <name evidence="1" type="ORF">B1812_20175</name>
</gene>
<dbReference type="KEGG" id="mbry:B1812_20175"/>
<dbReference type="AlphaFoldDB" id="A0A1W6MZI7"/>
<dbReference type="EMBL" id="CP019948">
    <property type="protein sequence ID" value="ARN83014.1"/>
    <property type="molecule type" value="Genomic_DNA"/>
</dbReference>
<sequence length="85" mass="9310">MSHSSIDTLVRMANQIGQFFSAQKSGDQIADTADHLKRFWPSRMRLKIVDHVAKGGDGLNPIALGAVRRISEDDTIAKQVQPHGA</sequence>
<name>A0A1W6MZI7_9HYPH</name>
<accession>A0A1W6MZI7</accession>
<evidence type="ECO:0000313" key="1">
    <source>
        <dbReference type="EMBL" id="ARN83014.1"/>
    </source>
</evidence>
<dbReference type="RefSeq" id="WP_085773159.1">
    <property type="nucleotide sequence ID" value="NZ_AP027149.1"/>
</dbReference>
<dbReference type="STRING" id="655015.B1812_20175"/>
<organism evidence="1 2">
    <name type="scientific">Methylocystis bryophila</name>
    <dbReference type="NCBI Taxonomy" id="655015"/>
    <lineage>
        <taxon>Bacteria</taxon>
        <taxon>Pseudomonadati</taxon>
        <taxon>Pseudomonadota</taxon>
        <taxon>Alphaproteobacteria</taxon>
        <taxon>Hyphomicrobiales</taxon>
        <taxon>Methylocystaceae</taxon>
        <taxon>Methylocystis</taxon>
    </lineage>
</organism>
<proteinExistence type="predicted"/>
<protein>
    <submittedName>
        <fullName evidence="1">Formate dehydrogenase</fullName>
    </submittedName>
</protein>
<keyword evidence="2" id="KW-1185">Reference proteome</keyword>
<evidence type="ECO:0000313" key="2">
    <source>
        <dbReference type="Proteomes" id="UP000193978"/>
    </source>
</evidence>
<dbReference type="Pfam" id="PF11390">
    <property type="entry name" value="FdsD"/>
    <property type="match status" value="1"/>
</dbReference>
<dbReference type="Proteomes" id="UP000193978">
    <property type="component" value="Chromosome"/>
</dbReference>